<evidence type="ECO:0000313" key="1">
    <source>
        <dbReference type="EMBL" id="GBN80297.1"/>
    </source>
</evidence>
<name>A0A4Y2RWT9_ARAVE</name>
<proteinExistence type="predicted"/>
<dbReference type="AlphaFoldDB" id="A0A4Y2RWT9"/>
<accession>A0A4Y2RWT9</accession>
<keyword evidence="2" id="KW-1185">Reference proteome</keyword>
<reference evidence="1 2" key="1">
    <citation type="journal article" date="2019" name="Sci. Rep.">
        <title>Orb-weaving spider Araneus ventricosus genome elucidates the spidroin gene catalogue.</title>
        <authorList>
            <person name="Kono N."/>
            <person name="Nakamura H."/>
            <person name="Ohtoshi R."/>
            <person name="Moran D.A.P."/>
            <person name="Shinohara A."/>
            <person name="Yoshida Y."/>
            <person name="Fujiwara M."/>
            <person name="Mori M."/>
            <person name="Tomita M."/>
            <person name="Arakawa K."/>
        </authorList>
    </citation>
    <scope>NUCLEOTIDE SEQUENCE [LARGE SCALE GENOMIC DNA]</scope>
</reference>
<dbReference type="Proteomes" id="UP000499080">
    <property type="component" value="Unassembled WGS sequence"/>
</dbReference>
<organism evidence="1 2">
    <name type="scientific">Araneus ventricosus</name>
    <name type="common">Orbweaver spider</name>
    <name type="synonym">Epeira ventricosa</name>
    <dbReference type="NCBI Taxonomy" id="182803"/>
    <lineage>
        <taxon>Eukaryota</taxon>
        <taxon>Metazoa</taxon>
        <taxon>Ecdysozoa</taxon>
        <taxon>Arthropoda</taxon>
        <taxon>Chelicerata</taxon>
        <taxon>Arachnida</taxon>
        <taxon>Araneae</taxon>
        <taxon>Araneomorphae</taxon>
        <taxon>Entelegynae</taxon>
        <taxon>Araneoidea</taxon>
        <taxon>Araneidae</taxon>
        <taxon>Araneus</taxon>
    </lineage>
</organism>
<sequence>MWVCWLEIIPITPLELKELFINIKTTKIRDDAAEMYKCFGYRFLMNQKWYPVSESSLHCTQTSRLRPPTRGQFLDIQSSRISPSRELKAFSVSYSRIRLASSDLLPRPPPDSE</sequence>
<dbReference type="EMBL" id="BGPR01148159">
    <property type="protein sequence ID" value="GBN80297.1"/>
    <property type="molecule type" value="Genomic_DNA"/>
</dbReference>
<evidence type="ECO:0000313" key="2">
    <source>
        <dbReference type="Proteomes" id="UP000499080"/>
    </source>
</evidence>
<gene>
    <name evidence="1" type="ORF">AVEN_262847_1</name>
</gene>
<comment type="caution">
    <text evidence="1">The sequence shown here is derived from an EMBL/GenBank/DDBJ whole genome shotgun (WGS) entry which is preliminary data.</text>
</comment>
<protein>
    <submittedName>
        <fullName evidence="1">Uncharacterized protein</fullName>
    </submittedName>
</protein>